<proteinExistence type="inferred from homology"/>
<dbReference type="OrthoDB" id="9802121at2"/>
<gene>
    <name evidence="7" type="ORF">DUE52_05865</name>
</gene>
<dbReference type="Pfam" id="PF04241">
    <property type="entry name" value="DUF423"/>
    <property type="match status" value="1"/>
</dbReference>
<dbReference type="EMBL" id="QOWE01000004">
    <property type="protein sequence ID" value="RCR70479.1"/>
    <property type="molecule type" value="Genomic_DNA"/>
</dbReference>
<dbReference type="AlphaFoldDB" id="A0A368JS36"/>
<keyword evidence="4 6" id="KW-1133">Transmembrane helix</keyword>
<evidence type="ECO:0000256" key="4">
    <source>
        <dbReference type="ARBA" id="ARBA00022989"/>
    </source>
</evidence>
<evidence type="ECO:0000256" key="5">
    <source>
        <dbReference type="ARBA" id="ARBA00023136"/>
    </source>
</evidence>
<feature type="transmembrane region" description="Helical" evidence="6">
    <location>
        <begin position="106"/>
        <end position="126"/>
    </location>
</feature>
<dbReference type="PANTHER" id="PTHR43461">
    <property type="entry name" value="TRANSMEMBRANE PROTEIN 256"/>
    <property type="match status" value="1"/>
</dbReference>
<evidence type="ECO:0000256" key="3">
    <source>
        <dbReference type="ARBA" id="ARBA00022692"/>
    </source>
</evidence>
<evidence type="ECO:0000256" key="6">
    <source>
        <dbReference type="SAM" id="Phobius"/>
    </source>
</evidence>
<feature type="transmembrane region" description="Helical" evidence="6">
    <location>
        <begin position="47"/>
        <end position="65"/>
    </location>
</feature>
<comment type="subcellular location">
    <subcellularLocation>
        <location evidence="1">Membrane</location>
        <topology evidence="1">Multi-pass membrane protein</topology>
    </subcellularLocation>
</comment>
<dbReference type="InterPro" id="IPR006696">
    <property type="entry name" value="DUF423"/>
</dbReference>
<protein>
    <submittedName>
        <fullName evidence="7">DUF423 domain-containing protein</fullName>
    </submittedName>
</protein>
<evidence type="ECO:0000313" key="7">
    <source>
        <dbReference type="EMBL" id="RCR70479.1"/>
    </source>
</evidence>
<comment type="caution">
    <text evidence="7">The sequence shown here is derived from an EMBL/GenBank/DDBJ whole genome shotgun (WGS) entry which is preliminary data.</text>
</comment>
<evidence type="ECO:0000256" key="2">
    <source>
        <dbReference type="ARBA" id="ARBA00009694"/>
    </source>
</evidence>
<comment type="similarity">
    <text evidence="2">Belongs to the UPF0382 family.</text>
</comment>
<dbReference type="PANTHER" id="PTHR43461:SF1">
    <property type="entry name" value="TRANSMEMBRANE PROTEIN 256"/>
    <property type="match status" value="1"/>
</dbReference>
<keyword evidence="3 6" id="KW-0812">Transmembrane</keyword>
<evidence type="ECO:0000256" key="1">
    <source>
        <dbReference type="ARBA" id="ARBA00004141"/>
    </source>
</evidence>
<dbReference type="GO" id="GO:0005886">
    <property type="term" value="C:plasma membrane"/>
    <property type="evidence" value="ECO:0007669"/>
    <property type="project" value="TreeGrafter"/>
</dbReference>
<sequence length="128" mass="13589">MHKIFLQSGAILGFLGVALGAFGAHAFRAMLELSKRSDTFETAVKYQFYHALALVAIGILLQLPATTAVSAKYYSWAGYAFLFGVLIFSGSLYAICFTGITKFGAIAPIGGLLMLAGWAMLLIGGLKS</sequence>
<keyword evidence="5 6" id="KW-0472">Membrane</keyword>
<evidence type="ECO:0000313" key="8">
    <source>
        <dbReference type="Proteomes" id="UP000253383"/>
    </source>
</evidence>
<reference evidence="7 8" key="1">
    <citation type="submission" date="2018-07" db="EMBL/GenBank/DDBJ databases">
        <title>Genome analysis of Larkinella rosea.</title>
        <authorList>
            <person name="Zhou Z."/>
            <person name="Wang G."/>
        </authorList>
    </citation>
    <scope>NUCLEOTIDE SEQUENCE [LARGE SCALE GENOMIC DNA]</scope>
    <source>
        <strain evidence="8">zzj9</strain>
    </source>
</reference>
<keyword evidence="8" id="KW-1185">Reference proteome</keyword>
<feature type="transmembrane region" description="Helical" evidence="6">
    <location>
        <begin position="77"/>
        <end position="100"/>
    </location>
</feature>
<dbReference type="RefSeq" id="WP_114405048.1">
    <property type="nucleotide sequence ID" value="NZ_QOWE01000004.1"/>
</dbReference>
<accession>A0A368JS36</accession>
<name>A0A368JS36_9BACT</name>
<dbReference type="Proteomes" id="UP000253383">
    <property type="component" value="Unassembled WGS sequence"/>
</dbReference>
<organism evidence="7 8">
    <name type="scientific">Larkinella punicea</name>
    <dbReference type="NCBI Taxonomy" id="2315727"/>
    <lineage>
        <taxon>Bacteria</taxon>
        <taxon>Pseudomonadati</taxon>
        <taxon>Bacteroidota</taxon>
        <taxon>Cytophagia</taxon>
        <taxon>Cytophagales</taxon>
        <taxon>Spirosomataceae</taxon>
        <taxon>Larkinella</taxon>
    </lineage>
</organism>